<dbReference type="EMBL" id="BAAAOG010000001">
    <property type="protein sequence ID" value="GAA1944639.1"/>
    <property type="molecule type" value="Genomic_DNA"/>
</dbReference>
<keyword evidence="3" id="KW-1185">Reference proteome</keyword>
<dbReference type="Pfam" id="PF12811">
    <property type="entry name" value="BaxI_1"/>
    <property type="match status" value="1"/>
</dbReference>
<keyword evidence="1" id="KW-0812">Transmembrane</keyword>
<evidence type="ECO:0000256" key="1">
    <source>
        <dbReference type="SAM" id="Phobius"/>
    </source>
</evidence>
<organism evidence="2 3">
    <name type="scientific">Microbacterium deminutum</name>
    <dbReference type="NCBI Taxonomy" id="344164"/>
    <lineage>
        <taxon>Bacteria</taxon>
        <taxon>Bacillati</taxon>
        <taxon>Actinomycetota</taxon>
        <taxon>Actinomycetes</taxon>
        <taxon>Micrococcales</taxon>
        <taxon>Microbacteriaceae</taxon>
        <taxon>Microbacterium</taxon>
    </lineage>
</organism>
<dbReference type="InterPro" id="IPR010539">
    <property type="entry name" value="BaxI_1-like"/>
</dbReference>
<keyword evidence="1" id="KW-0472">Membrane</keyword>
<accession>A0ABP5BHQ7</accession>
<dbReference type="PANTHER" id="PTHR41282:SF1">
    <property type="entry name" value="CONSERVED TRANSMEMBRANE PROTEIN-RELATED"/>
    <property type="match status" value="1"/>
</dbReference>
<evidence type="ECO:0000313" key="2">
    <source>
        <dbReference type="EMBL" id="GAA1944639.1"/>
    </source>
</evidence>
<feature type="transmembrane region" description="Helical" evidence="1">
    <location>
        <begin position="137"/>
        <end position="157"/>
    </location>
</feature>
<name>A0ABP5BHQ7_9MICO</name>
<protein>
    <submittedName>
        <fullName evidence="2">Bax inhibitor-1/YccA family protein</fullName>
    </submittedName>
</protein>
<dbReference type="Proteomes" id="UP001499933">
    <property type="component" value="Unassembled WGS sequence"/>
</dbReference>
<feature type="transmembrane region" description="Helical" evidence="1">
    <location>
        <begin position="239"/>
        <end position="264"/>
    </location>
</feature>
<feature type="transmembrane region" description="Helical" evidence="1">
    <location>
        <begin position="197"/>
        <end position="219"/>
    </location>
</feature>
<evidence type="ECO:0000313" key="3">
    <source>
        <dbReference type="Proteomes" id="UP001499933"/>
    </source>
</evidence>
<feature type="transmembrane region" description="Helical" evidence="1">
    <location>
        <begin position="109"/>
        <end position="130"/>
    </location>
</feature>
<dbReference type="PANTHER" id="PTHR41282">
    <property type="entry name" value="CONSERVED TRANSMEMBRANE PROTEIN-RELATED"/>
    <property type="match status" value="1"/>
</dbReference>
<comment type="caution">
    <text evidence="2">The sequence shown here is derived from an EMBL/GenBank/DDBJ whole genome shotgun (WGS) entry which is preliminary data.</text>
</comment>
<feature type="transmembrane region" description="Helical" evidence="1">
    <location>
        <begin position="276"/>
        <end position="302"/>
    </location>
</feature>
<dbReference type="PIRSF" id="PIRSF009160">
    <property type="entry name" value="UCP009160"/>
    <property type="match status" value="1"/>
</dbReference>
<feature type="transmembrane region" description="Helical" evidence="1">
    <location>
        <begin position="79"/>
        <end position="97"/>
    </location>
</feature>
<proteinExistence type="predicted"/>
<dbReference type="RefSeq" id="WP_344090468.1">
    <property type="nucleotide sequence ID" value="NZ_BAAAOG010000001.1"/>
</dbReference>
<sequence>MALNNPAFNNPAFQDQRAVQSYPGGPQAATIGGQTQTASAQQAAVDAAAQARLEGMYAAPPAGAIETDRMTVEDTVWKTMGLFAVLLVTAVAGWLWTMAPVSSNAAPTTIPWIVGMLGGFVLALIVSFTSAKKVRPALIFAYAAFEGLFVGGISAFFEFLWPGIVFQATLATLSVVGVTLALFASGKIRASKRLTKIWMIAMIGYLVFSLINLVLMWTGAPIAGGVFGIYSQPSFLFGIPWGILIGVFVVIMAAYSLVLDFDLIQRGVRNGAPRNFGWLGGFGIMVTVVWLYIEILRILAIARN</sequence>
<reference evidence="3" key="1">
    <citation type="journal article" date="2019" name="Int. J. Syst. Evol. Microbiol.">
        <title>The Global Catalogue of Microorganisms (GCM) 10K type strain sequencing project: providing services to taxonomists for standard genome sequencing and annotation.</title>
        <authorList>
            <consortium name="The Broad Institute Genomics Platform"/>
            <consortium name="The Broad Institute Genome Sequencing Center for Infectious Disease"/>
            <person name="Wu L."/>
            <person name="Ma J."/>
        </authorList>
    </citation>
    <scope>NUCLEOTIDE SEQUENCE [LARGE SCALE GENOMIC DNA]</scope>
    <source>
        <strain evidence="3">JCM 14901</strain>
    </source>
</reference>
<gene>
    <name evidence="2" type="ORF">GCM10009776_03130</name>
</gene>
<feature type="transmembrane region" description="Helical" evidence="1">
    <location>
        <begin position="163"/>
        <end position="185"/>
    </location>
</feature>
<keyword evidence="1" id="KW-1133">Transmembrane helix</keyword>